<dbReference type="Proteomes" id="UP000249061">
    <property type="component" value="Unassembled WGS sequence"/>
</dbReference>
<evidence type="ECO:0008006" key="3">
    <source>
        <dbReference type="Google" id="ProtNLM"/>
    </source>
</evidence>
<reference evidence="1 2" key="1">
    <citation type="submission" date="2017-08" db="EMBL/GenBank/DDBJ databases">
        <title>Infants hospitalized years apart are colonized by the same room-sourced microbial strains.</title>
        <authorList>
            <person name="Brooks B."/>
            <person name="Olm M.R."/>
            <person name="Firek B.A."/>
            <person name="Baker R."/>
            <person name="Thomas B.C."/>
            <person name="Morowitz M.J."/>
            <person name="Banfield J.F."/>
        </authorList>
    </citation>
    <scope>NUCLEOTIDE SEQUENCE [LARGE SCALE GENOMIC DNA]</scope>
    <source>
        <strain evidence="1">S2_003_000_R2_14</strain>
    </source>
</reference>
<evidence type="ECO:0000313" key="2">
    <source>
        <dbReference type="Proteomes" id="UP000249061"/>
    </source>
</evidence>
<name>A0A2W5THI7_9BACT</name>
<organism evidence="1 2">
    <name type="scientific">Archangium gephyra</name>
    <dbReference type="NCBI Taxonomy" id="48"/>
    <lineage>
        <taxon>Bacteria</taxon>
        <taxon>Pseudomonadati</taxon>
        <taxon>Myxococcota</taxon>
        <taxon>Myxococcia</taxon>
        <taxon>Myxococcales</taxon>
        <taxon>Cystobacterineae</taxon>
        <taxon>Archangiaceae</taxon>
        <taxon>Archangium</taxon>
    </lineage>
</organism>
<sequence>METKRSRRLCSESFQVNGLSFSFGDQKSMPQFTSSAVYVRGLGRGVATYGKSDALRRLGGDVVARMLDEPASQPWWPQPDVVAFCTAIHEAGGETLMADVGRFVVKDSISLVVQPFVRMVSALGVVTPATFLSRFGQFSLTAIRNVLFHWTERSPTSGELVIEYPPGVPPLLAPLWLGAIEYTYEVARCGGRPTVITTRGPRFVFAVQWQ</sequence>
<comment type="caution">
    <text evidence="1">The sequence shown here is derived from an EMBL/GenBank/DDBJ whole genome shotgun (WGS) entry which is preliminary data.</text>
</comment>
<gene>
    <name evidence="1" type="ORF">DI536_09385</name>
</gene>
<proteinExistence type="predicted"/>
<dbReference type="AlphaFoldDB" id="A0A2W5THI7"/>
<dbReference type="EMBL" id="QFQP01000006">
    <property type="protein sequence ID" value="PZR14980.1"/>
    <property type="molecule type" value="Genomic_DNA"/>
</dbReference>
<accession>A0A2W5THI7</accession>
<evidence type="ECO:0000313" key="1">
    <source>
        <dbReference type="EMBL" id="PZR14980.1"/>
    </source>
</evidence>
<protein>
    <recommendedName>
        <fullName evidence="3">TIGR02265 family protein</fullName>
    </recommendedName>
</protein>